<feature type="region of interest" description="Disordered" evidence="1">
    <location>
        <begin position="1"/>
        <end position="25"/>
    </location>
</feature>
<evidence type="ECO:0000256" key="1">
    <source>
        <dbReference type="SAM" id="MobiDB-lite"/>
    </source>
</evidence>
<name>A0AAV5ITD4_9ROSI</name>
<reference evidence="2 3" key="1">
    <citation type="journal article" date="2021" name="Commun. Biol.">
        <title>The genome of Shorea leprosula (Dipterocarpaceae) highlights the ecological relevance of drought in aseasonal tropical rainforests.</title>
        <authorList>
            <person name="Ng K.K.S."/>
            <person name="Kobayashi M.J."/>
            <person name="Fawcett J.A."/>
            <person name="Hatakeyama M."/>
            <person name="Paape T."/>
            <person name="Ng C.H."/>
            <person name="Ang C.C."/>
            <person name="Tnah L.H."/>
            <person name="Lee C.T."/>
            <person name="Nishiyama T."/>
            <person name="Sese J."/>
            <person name="O'Brien M.J."/>
            <person name="Copetti D."/>
            <person name="Mohd Noor M.I."/>
            <person name="Ong R.C."/>
            <person name="Putra M."/>
            <person name="Sireger I.Z."/>
            <person name="Indrioko S."/>
            <person name="Kosugi Y."/>
            <person name="Izuno A."/>
            <person name="Isagi Y."/>
            <person name="Lee S.L."/>
            <person name="Shimizu K.K."/>
        </authorList>
    </citation>
    <scope>NUCLEOTIDE SEQUENCE [LARGE SCALE GENOMIC DNA]</scope>
    <source>
        <strain evidence="2">214</strain>
    </source>
</reference>
<comment type="caution">
    <text evidence="2">The sequence shown here is derived from an EMBL/GenBank/DDBJ whole genome shotgun (WGS) entry which is preliminary data.</text>
</comment>
<dbReference type="InterPro" id="IPR035513">
    <property type="entry name" value="Invertase/methylesterase_inhib"/>
</dbReference>
<proteinExistence type="predicted"/>
<accession>A0AAV5ITD4</accession>
<dbReference type="SUPFAM" id="SSF101148">
    <property type="entry name" value="Plant invertase/pectin methylesterase inhibitor"/>
    <property type="match status" value="1"/>
</dbReference>
<gene>
    <name evidence="2" type="ORF">SLEP1_g14044</name>
</gene>
<organism evidence="2 3">
    <name type="scientific">Rubroshorea leprosula</name>
    <dbReference type="NCBI Taxonomy" id="152421"/>
    <lineage>
        <taxon>Eukaryota</taxon>
        <taxon>Viridiplantae</taxon>
        <taxon>Streptophyta</taxon>
        <taxon>Embryophyta</taxon>
        <taxon>Tracheophyta</taxon>
        <taxon>Spermatophyta</taxon>
        <taxon>Magnoliopsida</taxon>
        <taxon>eudicotyledons</taxon>
        <taxon>Gunneridae</taxon>
        <taxon>Pentapetalae</taxon>
        <taxon>rosids</taxon>
        <taxon>malvids</taxon>
        <taxon>Malvales</taxon>
        <taxon>Dipterocarpaceae</taxon>
        <taxon>Rubroshorea</taxon>
    </lineage>
</organism>
<dbReference type="Gene3D" id="1.20.140.40">
    <property type="entry name" value="Invertase/pectin methylesterase inhibitor family protein"/>
    <property type="match status" value="1"/>
</dbReference>
<evidence type="ECO:0000313" key="2">
    <source>
        <dbReference type="EMBL" id="GKV01494.1"/>
    </source>
</evidence>
<protein>
    <submittedName>
        <fullName evidence="2">Uncharacterized protein</fullName>
    </submittedName>
</protein>
<sequence>MPLLQKSAPRQDQESCEGVLEGDPRTKTATLPQLSLISIELTGTETYLNIRHFSEFKTDDPKLKQGLNECVPLYGGIKENISQAFRRSEAGDFKDSGELVHRSVKKTGRRMRSLYSSLAGTC</sequence>
<dbReference type="AlphaFoldDB" id="A0AAV5ITD4"/>
<dbReference type="EMBL" id="BPVZ01000017">
    <property type="protein sequence ID" value="GKV01494.1"/>
    <property type="molecule type" value="Genomic_DNA"/>
</dbReference>
<dbReference type="Proteomes" id="UP001054252">
    <property type="component" value="Unassembled WGS sequence"/>
</dbReference>
<keyword evidence="3" id="KW-1185">Reference proteome</keyword>
<evidence type="ECO:0000313" key="3">
    <source>
        <dbReference type="Proteomes" id="UP001054252"/>
    </source>
</evidence>